<dbReference type="RefSeq" id="WP_245791077.1">
    <property type="nucleotide sequence ID" value="NZ_JBHSHK010000008.1"/>
</dbReference>
<evidence type="ECO:0000313" key="1">
    <source>
        <dbReference type="EMBL" id="OJG45275.1"/>
    </source>
</evidence>
<sequence>MEMKNVVANPMELRDAVRCEKKNISLTGGFAKMMQTLSKGQKADNHEFSEKIEMPTFMKLALDPKTINTLMTTYQVAMKEDDQGIELEYMKV</sequence>
<comment type="caution">
    <text evidence="1">The sequence shown here is derived from an EMBL/GenBank/DDBJ whole genome shotgun (WGS) entry which is preliminary data.</text>
</comment>
<organism evidence="1 2">
    <name type="scientific">Enterococcus hermanniensis</name>
    <dbReference type="NCBI Taxonomy" id="249189"/>
    <lineage>
        <taxon>Bacteria</taxon>
        <taxon>Bacillati</taxon>
        <taxon>Bacillota</taxon>
        <taxon>Bacilli</taxon>
        <taxon>Lactobacillales</taxon>
        <taxon>Enterococcaceae</taxon>
        <taxon>Enterococcus</taxon>
    </lineage>
</organism>
<gene>
    <name evidence="1" type="ORF">RV04_GL002323</name>
</gene>
<dbReference type="EMBL" id="JXKQ01000007">
    <property type="protein sequence ID" value="OJG45275.1"/>
    <property type="molecule type" value="Genomic_DNA"/>
</dbReference>
<dbReference type="AlphaFoldDB" id="A0A1L8TLQ8"/>
<reference evidence="1 2" key="1">
    <citation type="submission" date="2014-12" db="EMBL/GenBank/DDBJ databases">
        <title>Draft genome sequences of 29 type strains of Enterococci.</title>
        <authorList>
            <person name="Zhong Z."/>
            <person name="Sun Z."/>
            <person name="Liu W."/>
            <person name="Zhang W."/>
            <person name="Zhang H."/>
        </authorList>
    </citation>
    <scope>NUCLEOTIDE SEQUENCE [LARGE SCALE GENOMIC DNA]</scope>
    <source>
        <strain evidence="1 2">DSM 17122</strain>
    </source>
</reference>
<dbReference type="Proteomes" id="UP000182077">
    <property type="component" value="Unassembled WGS sequence"/>
</dbReference>
<evidence type="ECO:0000313" key="2">
    <source>
        <dbReference type="Proteomes" id="UP000182077"/>
    </source>
</evidence>
<accession>A0A1L8TLQ8</accession>
<protein>
    <submittedName>
        <fullName evidence="1">Uncharacterized protein</fullName>
    </submittedName>
</protein>
<name>A0A1L8TLQ8_9ENTE</name>
<proteinExistence type="predicted"/>
<keyword evidence="2" id="KW-1185">Reference proteome</keyword>